<gene>
    <name evidence="1" type="ORF">BDY19DRAFT_604934</name>
</gene>
<comment type="caution">
    <text evidence="1">The sequence shown here is derived from an EMBL/GenBank/DDBJ whole genome shotgun (WGS) entry which is preliminary data.</text>
</comment>
<protein>
    <submittedName>
        <fullName evidence="1">RED-like protein N-terminal region-domain-containing protein</fullName>
    </submittedName>
</protein>
<dbReference type="Proteomes" id="UP001055072">
    <property type="component" value="Unassembled WGS sequence"/>
</dbReference>
<proteinExistence type="predicted"/>
<evidence type="ECO:0000313" key="1">
    <source>
        <dbReference type="EMBL" id="KAI0083950.1"/>
    </source>
</evidence>
<reference evidence="1" key="1">
    <citation type="journal article" date="2021" name="Environ. Microbiol.">
        <title>Gene family expansions and transcriptome signatures uncover fungal adaptations to wood decay.</title>
        <authorList>
            <person name="Hage H."/>
            <person name="Miyauchi S."/>
            <person name="Viragh M."/>
            <person name="Drula E."/>
            <person name="Min B."/>
            <person name="Chaduli D."/>
            <person name="Navarro D."/>
            <person name="Favel A."/>
            <person name="Norest M."/>
            <person name="Lesage-Meessen L."/>
            <person name="Balint B."/>
            <person name="Merenyi Z."/>
            <person name="de Eugenio L."/>
            <person name="Morin E."/>
            <person name="Martinez A.T."/>
            <person name="Baldrian P."/>
            <person name="Stursova M."/>
            <person name="Martinez M.J."/>
            <person name="Novotny C."/>
            <person name="Magnuson J.K."/>
            <person name="Spatafora J.W."/>
            <person name="Maurice S."/>
            <person name="Pangilinan J."/>
            <person name="Andreopoulos W."/>
            <person name="LaButti K."/>
            <person name="Hundley H."/>
            <person name="Na H."/>
            <person name="Kuo A."/>
            <person name="Barry K."/>
            <person name="Lipzen A."/>
            <person name="Henrissat B."/>
            <person name="Riley R."/>
            <person name="Ahrendt S."/>
            <person name="Nagy L.G."/>
            <person name="Grigoriev I.V."/>
            <person name="Martin F."/>
            <person name="Rosso M.N."/>
        </authorList>
    </citation>
    <scope>NUCLEOTIDE SEQUENCE</scope>
    <source>
        <strain evidence="1">CBS 384.51</strain>
    </source>
</reference>
<organism evidence="1 2">
    <name type="scientific">Irpex rosettiformis</name>
    <dbReference type="NCBI Taxonomy" id="378272"/>
    <lineage>
        <taxon>Eukaryota</taxon>
        <taxon>Fungi</taxon>
        <taxon>Dikarya</taxon>
        <taxon>Basidiomycota</taxon>
        <taxon>Agaricomycotina</taxon>
        <taxon>Agaricomycetes</taxon>
        <taxon>Polyporales</taxon>
        <taxon>Irpicaceae</taxon>
        <taxon>Irpex</taxon>
    </lineage>
</organism>
<evidence type="ECO:0000313" key="2">
    <source>
        <dbReference type="Proteomes" id="UP001055072"/>
    </source>
</evidence>
<keyword evidence="2" id="KW-1185">Reference proteome</keyword>
<name>A0ACB8TPJ2_9APHY</name>
<accession>A0ACB8TPJ2</accession>
<dbReference type="EMBL" id="MU274950">
    <property type="protein sequence ID" value="KAI0083950.1"/>
    <property type="molecule type" value="Genomic_DNA"/>
</dbReference>
<sequence>MDQDSFRQLLQSGSATKPKTTTTGWGTSSKKPNKTKNAAEDAAKTAFKPRTVKKADNYRDRAAERRGGAAGDYAQVEALAEDFERRNADQDRKTLEEQRKYLGGDSTHTVLVKGLDFALLEQNKARAFATSTIEDDDTLEQAFIEGSSTVSKKRTREEIVAELRNKRTKGEATDVGEEGGEEGVKGAGDMALEEAKKSGKFKPIGFKPIGETEKKGKKKVIKKVKGEGKKKKAKEDVTREYAVMKSTVNPKVIDAKPPAPIATKLAEPEPESIDEDFDIFAGAGEYTGLDLGDDDGDAESETEPGVIADDAESMEPIIPQAKWFETEEEPSRSKSRSPPPSREAHRLPSQPPHGPGEPEEGEEPEEEPAMRLVPLSTSMSVRDILAADEEEEKAEKRRARKEKKKKGELSTAGKVDRDYQRLKAYQEKKGSGS</sequence>